<evidence type="ECO:0000313" key="1">
    <source>
        <dbReference type="EMBL" id="KAI4327034.1"/>
    </source>
</evidence>
<proteinExistence type="predicted"/>
<name>A0ACB9MU33_BAUVA</name>
<gene>
    <name evidence="1" type="ORF">L6164_019538</name>
</gene>
<dbReference type="Proteomes" id="UP000828941">
    <property type="component" value="Chromosome 8"/>
</dbReference>
<accession>A0ACB9MU33</accession>
<dbReference type="EMBL" id="CM039433">
    <property type="protein sequence ID" value="KAI4327034.1"/>
    <property type="molecule type" value="Genomic_DNA"/>
</dbReference>
<keyword evidence="2" id="KW-1185">Reference proteome</keyword>
<protein>
    <submittedName>
        <fullName evidence="1">Uncharacterized protein</fullName>
    </submittedName>
</protein>
<organism evidence="1 2">
    <name type="scientific">Bauhinia variegata</name>
    <name type="common">Purple orchid tree</name>
    <name type="synonym">Phanera variegata</name>
    <dbReference type="NCBI Taxonomy" id="167791"/>
    <lineage>
        <taxon>Eukaryota</taxon>
        <taxon>Viridiplantae</taxon>
        <taxon>Streptophyta</taxon>
        <taxon>Embryophyta</taxon>
        <taxon>Tracheophyta</taxon>
        <taxon>Spermatophyta</taxon>
        <taxon>Magnoliopsida</taxon>
        <taxon>eudicotyledons</taxon>
        <taxon>Gunneridae</taxon>
        <taxon>Pentapetalae</taxon>
        <taxon>rosids</taxon>
        <taxon>fabids</taxon>
        <taxon>Fabales</taxon>
        <taxon>Fabaceae</taxon>
        <taxon>Cercidoideae</taxon>
        <taxon>Cercideae</taxon>
        <taxon>Bauhiniinae</taxon>
        <taxon>Bauhinia</taxon>
    </lineage>
</organism>
<sequence length="78" mass="7767">MEMKKVACVVLVAAASMSAALATTEAPQASPAAAPGPSSGATAASFPAVESLIGAAGSEVQQRLVLNKKLKTDTVFSY</sequence>
<evidence type="ECO:0000313" key="2">
    <source>
        <dbReference type="Proteomes" id="UP000828941"/>
    </source>
</evidence>
<reference evidence="1 2" key="1">
    <citation type="journal article" date="2022" name="DNA Res.">
        <title>Chromosomal-level genome assembly of the orchid tree Bauhinia variegata (Leguminosae; Cercidoideae) supports the allotetraploid origin hypothesis of Bauhinia.</title>
        <authorList>
            <person name="Zhong Y."/>
            <person name="Chen Y."/>
            <person name="Zheng D."/>
            <person name="Pang J."/>
            <person name="Liu Y."/>
            <person name="Luo S."/>
            <person name="Meng S."/>
            <person name="Qian L."/>
            <person name="Wei D."/>
            <person name="Dai S."/>
            <person name="Zhou R."/>
        </authorList>
    </citation>
    <scope>NUCLEOTIDE SEQUENCE [LARGE SCALE GENOMIC DNA]</scope>
    <source>
        <strain evidence="1">BV-YZ2020</strain>
    </source>
</reference>
<comment type="caution">
    <text evidence="1">The sequence shown here is derived from an EMBL/GenBank/DDBJ whole genome shotgun (WGS) entry which is preliminary data.</text>
</comment>